<keyword evidence="1" id="KW-0802">TPR repeat</keyword>
<evidence type="ECO:0000313" key="3">
    <source>
        <dbReference type="Proteomes" id="UP000479710"/>
    </source>
</evidence>
<dbReference type="SMART" id="SM00028">
    <property type="entry name" value="TPR"/>
    <property type="match status" value="1"/>
</dbReference>
<protein>
    <submittedName>
        <fullName evidence="2">Uncharacterized protein</fullName>
    </submittedName>
</protein>
<dbReference type="Proteomes" id="UP000479710">
    <property type="component" value="Unassembled WGS sequence"/>
</dbReference>
<dbReference type="PROSITE" id="PS50005">
    <property type="entry name" value="TPR"/>
    <property type="match status" value="1"/>
</dbReference>
<evidence type="ECO:0000313" key="2">
    <source>
        <dbReference type="EMBL" id="KAF0893154.1"/>
    </source>
</evidence>
<dbReference type="SUPFAM" id="SSF48452">
    <property type="entry name" value="TPR-like"/>
    <property type="match status" value="1"/>
</dbReference>
<dbReference type="InterPro" id="IPR053319">
    <property type="entry name" value="OEP61"/>
</dbReference>
<evidence type="ECO:0000256" key="1">
    <source>
        <dbReference type="PROSITE-ProRule" id="PRU00339"/>
    </source>
</evidence>
<dbReference type="OrthoDB" id="661911at2759"/>
<organism evidence="2 3">
    <name type="scientific">Oryza meyeriana var. granulata</name>
    <dbReference type="NCBI Taxonomy" id="110450"/>
    <lineage>
        <taxon>Eukaryota</taxon>
        <taxon>Viridiplantae</taxon>
        <taxon>Streptophyta</taxon>
        <taxon>Embryophyta</taxon>
        <taxon>Tracheophyta</taxon>
        <taxon>Spermatophyta</taxon>
        <taxon>Magnoliopsida</taxon>
        <taxon>Liliopsida</taxon>
        <taxon>Poales</taxon>
        <taxon>Poaceae</taxon>
        <taxon>BOP clade</taxon>
        <taxon>Oryzoideae</taxon>
        <taxon>Oryzeae</taxon>
        <taxon>Oryzinae</taxon>
        <taxon>Oryza</taxon>
        <taxon>Oryza meyeriana</taxon>
    </lineage>
</organism>
<dbReference type="AlphaFoldDB" id="A0A6G1BZU4"/>
<dbReference type="PANTHER" id="PTHR48433">
    <property type="entry name" value="OUTER ENVELOPE PROTEIN 61-LIKE"/>
    <property type="match status" value="1"/>
</dbReference>
<dbReference type="EMBL" id="SPHZ02000011">
    <property type="protein sequence ID" value="KAF0893154.1"/>
    <property type="molecule type" value="Genomic_DNA"/>
</dbReference>
<dbReference type="Gene3D" id="1.25.40.10">
    <property type="entry name" value="Tetratricopeptide repeat domain"/>
    <property type="match status" value="1"/>
</dbReference>
<sequence length="175" mass="19694">MDPEMMRVAQEQMSRMSPADLAAMQQQLMSNPSLLRFASESIKNLSADDIRRAGRQLNQTRPEEMLDMSRKLAGASPDELAAMKVQAEQRISHVYAEAAAKYRLAKDNLKNVPSQDAQSLQTECVDEVSEVLAYDPSNVKAYYRRGQAYRELGNLEAAVADMRKAHELSPDEVRF</sequence>
<dbReference type="PANTHER" id="PTHR48433:SF1">
    <property type="entry name" value="OUTER ENVELOPE PROTEIN 61-LIKE"/>
    <property type="match status" value="1"/>
</dbReference>
<feature type="repeat" description="TPR" evidence="1">
    <location>
        <begin position="139"/>
        <end position="172"/>
    </location>
</feature>
<gene>
    <name evidence="2" type="ORF">E2562_023184</name>
</gene>
<dbReference type="InterPro" id="IPR019734">
    <property type="entry name" value="TPR_rpt"/>
</dbReference>
<accession>A0A6G1BZU4</accession>
<name>A0A6G1BZU4_9ORYZ</name>
<dbReference type="PROSITE" id="PS50293">
    <property type="entry name" value="TPR_REGION"/>
    <property type="match status" value="1"/>
</dbReference>
<dbReference type="Pfam" id="PF13181">
    <property type="entry name" value="TPR_8"/>
    <property type="match status" value="1"/>
</dbReference>
<reference evidence="2 3" key="1">
    <citation type="submission" date="2019-11" db="EMBL/GenBank/DDBJ databases">
        <title>Whole genome sequence of Oryza granulata.</title>
        <authorList>
            <person name="Li W."/>
        </authorList>
    </citation>
    <scope>NUCLEOTIDE SEQUENCE [LARGE SCALE GENOMIC DNA]</scope>
    <source>
        <strain evidence="3">cv. Menghai</strain>
        <tissue evidence="2">Leaf</tissue>
    </source>
</reference>
<comment type="caution">
    <text evidence="2">The sequence shown here is derived from an EMBL/GenBank/DDBJ whole genome shotgun (WGS) entry which is preliminary data.</text>
</comment>
<keyword evidence="3" id="KW-1185">Reference proteome</keyword>
<proteinExistence type="predicted"/>
<dbReference type="InterPro" id="IPR011990">
    <property type="entry name" value="TPR-like_helical_dom_sf"/>
</dbReference>